<dbReference type="OMA" id="MQFTGIQ"/>
<dbReference type="Pfam" id="PF03514">
    <property type="entry name" value="GRAS"/>
    <property type="match status" value="1"/>
</dbReference>
<dbReference type="PANTHER" id="PTHR31636">
    <property type="entry name" value="OSJNBA0084A10.13 PROTEIN-RELATED"/>
    <property type="match status" value="1"/>
</dbReference>
<sequence>MMSTEEIIRVAGARYVQYSAHWNDSFCIPMHPYGLDLGGLSEEENRDVELAQFLLGAAERVGCQQFERANRLLLHCQWNASASATPVQRVIFHFARALRERIDKEIGRITVNGSEKNEERELLQKMDTNVALTCHQKIPFNQVMQLTGIQAIVEHVARETKIHLLDLEIKRGVHCIALMQALTERQDCTVKLLKITAIGLNECKTKIEETCKRLASFAESLNLPFSYKTVFVNDMEEIRDDHFEIEEDEAVAVYSPYFLRCMVARPYCMENLMRVIRNIKPVIMIVLEVEANHNSPSFVTRFIEALFFYSAFFDCLETCIKHEIESRMTIEEVLSEGIRNIVAMEGRERTVRNVKINVWRRFFARYRMVETGFSESSMYQAELVAKEFAFGKFCTIDKNGKCLIVGWKGTPMHSISAWRFL</sequence>
<keyword evidence="2" id="KW-0805">Transcription regulation</keyword>
<evidence type="ECO:0000256" key="1">
    <source>
        <dbReference type="ARBA" id="ARBA00004123"/>
    </source>
</evidence>
<dbReference type="EMBL" id="KQ483523">
    <property type="protein sequence ID" value="KYP47582.1"/>
    <property type="molecule type" value="Genomic_DNA"/>
</dbReference>
<dbReference type="Gramene" id="C.cajan_28166.t">
    <property type="protein sequence ID" value="C.cajan_28166.t"/>
    <property type="gene ID" value="C.cajan_28166"/>
</dbReference>
<evidence type="ECO:0000313" key="6">
    <source>
        <dbReference type="EMBL" id="KYP47582.1"/>
    </source>
</evidence>
<feature type="region of interest" description="SAW" evidence="5">
    <location>
        <begin position="343"/>
        <end position="419"/>
    </location>
</feature>
<accession>A0A151RYG0</accession>
<comment type="caution">
    <text evidence="5">Lacks conserved residue(s) required for the propagation of feature annotation.</text>
</comment>
<dbReference type="GO" id="GO:0005634">
    <property type="term" value="C:nucleus"/>
    <property type="evidence" value="ECO:0007669"/>
    <property type="project" value="UniProtKB-SubCell"/>
</dbReference>
<dbReference type="PROSITE" id="PS50985">
    <property type="entry name" value="GRAS"/>
    <property type="match status" value="1"/>
</dbReference>
<keyword evidence="3" id="KW-0804">Transcription</keyword>
<protein>
    <submittedName>
        <fullName evidence="6">DELLA protein RGL1</fullName>
    </submittedName>
</protein>
<name>A0A151RYG0_CAJCA</name>
<proteinExistence type="inferred from homology"/>
<comment type="subcellular location">
    <subcellularLocation>
        <location evidence="1">Nucleus</location>
    </subcellularLocation>
</comment>
<organism evidence="6 7">
    <name type="scientific">Cajanus cajan</name>
    <name type="common">Pigeon pea</name>
    <name type="synonym">Cajanus indicus</name>
    <dbReference type="NCBI Taxonomy" id="3821"/>
    <lineage>
        <taxon>Eukaryota</taxon>
        <taxon>Viridiplantae</taxon>
        <taxon>Streptophyta</taxon>
        <taxon>Embryophyta</taxon>
        <taxon>Tracheophyta</taxon>
        <taxon>Spermatophyta</taxon>
        <taxon>Magnoliopsida</taxon>
        <taxon>eudicotyledons</taxon>
        <taxon>Gunneridae</taxon>
        <taxon>Pentapetalae</taxon>
        <taxon>rosids</taxon>
        <taxon>fabids</taxon>
        <taxon>Fabales</taxon>
        <taxon>Fabaceae</taxon>
        <taxon>Papilionoideae</taxon>
        <taxon>50 kb inversion clade</taxon>
        <taxon>NPAAA clade</taxon>
        <taxon>indigoferoid/millettioid clade</taxon>
        <taxon>Phaseoleae</taxon>
        <taxon>Cajanus</taxon>
    </lineage>
</organism>
<evidence type="ECO:0000256" key="4">
    <source>
        <dbReference type="ARBA" id="ARBA00023242"/>
    </source>
</evidence>
<keyword evidence="7" id="KW-1185">Reference proteome</keyword>
<evidence type="ECO:0000313" key="7">
    <source>
        <dbReference type="Proteomes" id="UP000075243"/>
    </source>
</evidence>
<keyword evidence="4" id="KW-0539">Nucleus</keyword>
<evidence type="ECO:0000256" key="2">
    <source>
        <dbReference type="ARBA" id="ARBA00023015"/>
    </source>
</evidence>
<evidence type="ECO:0000256" key="3">
    <source>
        <dbReference type="ARBA" id="ARBA00023163"/>
    </source>
</evidence>
<dbReference type="STRING" id="3821.A0A151RYG0"/>
<dbReference type="AlphaFoldDB" id="A0A151RYG0"/>
<evidence type="ECO:0000256" key="5">
    <source>
        <dbReference type="PROSITE-ProRule" id="PRU01191"/>
    </source>
</evidence>
<dbReference type="Proteomes" id="UP000075243">
    <property type="component" value="Unassembled WGS sequence"/>
</dbReference>
<comment type="similarity">
    <text evidence="5">Belongs to the GRAS family.</text>
</comment>
<feature type="region of interest" description="Leucine repeat II (LRII)" evidence="5">
    <location>
        <begin position="209"/>
        <end position="241"/>
    </location>
</feature>
<dbReference type="InterPro" id="IPR005202">
    <property type="entry name" value="TF_GRAS"/>
</dbReference>
<gene>
    <name evidence="6" type="ORF">KK1_030777</name>
</gene>
<reference evidence="6" key="1">
    <citation type="journal article" date="2012" name="Nat. Biotechnol.">
        <title>Draft genome sequence of pigeonpea (Cajanus cajan), an orphan legume crop of resource-poor farmers.</title>
        <authorList>
            <person name="Varshney R.K."/>
            <person name="Chen W."/>
            <person name="Li Y."/>
            <person name="Bharti A.K."/>
            <person name="Saxena R.K."/>
            <person name="Schlueter J.A."/>
            <person name="Donoghue M.T."/>
            <person name="Azam S."/>
            <person name="Fan G."/>
            <person name="Whaley A.M."/>
            <person name="Farmer A.D."/>
            <person name="Sheridan J."/>
            <person name="Iwata A."/>
            <person name="Tuteja R."/>
            <person name="Penmetsa R.V."/>
            <person name="Wu W."/>
            <person name="Upadhyaya H.D."/>
            <person name="Yang S.P."/>
            <person name="Shah T."/>
            <person name="Saxena K.B."/>
            <person name="Michael T."/>
            <person name="McCombie W.R."/>
            <person name="Yang B."/>
            <person name="Zhang G."/>
            <person name="Yang H."/>
            <person name="Wang J."/>
            <person name="Spillane C."/>
            <person name="Cook D.R."/>
            <person name="May G.D."/>
            <person name="Xu X."/>
            <person name="Jackson S.A."/>
        </authorList>
    </citation>
    <scope>NUCLEOTIDE SEQUENCE [LARGE SCALE GENOMIC DNA]</scope>
</reference>